<accession>A0A843UMN0</accession>
<dbReference type="AlphaFoldDB" id="A0A843UMN0"/>
<feature type="compositionally biased region" description="Polar residues" evidence="1">
    <location>
        <begin position="7"/>
        <end position="20"/>
    </location>
</feature>
<reference evidence="2" key="1">
    <citation type="submission" date="2017-07" db="EMBL/GenBank/DDBJ databases">
        <title>Taro Niue Genome Assembly and Annotation.</title>
        <authorList>
            <person name="Atibalentja N."/>
            <person name="Keating K."/>
            <person name="Fields C.J."/>
        </authorList>
    </citation>
    <scope>NUCLEOTIDE SEQUENCE</scope>
    <source>
        <strain evidence="2">Niue_2</strain>
        <tissue evidence="2">Leaf</tissue>
    </source>
</reference>
<comment type="caution">
    <text evidence="2">The sequence shown here is derived from an EMBL/GenBank/DDBJ whole genome shotgun (WGS) entry which is preliminary data.</text>
</comment>
<organism evidence="2 3">
    <name type="scientific">Colocasia esculenta</name>
    <name type="common">Wild taro</name>
    <name type="synonym">Arum esculentum</name>
    <dbReference type="NCBI Taxonomy" id="4460"/>
    <lineage>
        <taxon>Eukaryota</taxon>
        <taxon>Viridiplantae</taxon>
        <taxon>Streptophyta</taxon>
        <taxon>Embryophyta</taxon>
        <taxon>Tracheophyta</taxon>
        <taxon>Spermatophyta</taxon>
        <taxon>Magnoliopsida</taxon>
        <taxon>Liliopsida</taxon>
        <taxon>Araceae</taxon>
        <taxon>Aroideae</taxon>
        <taxon>Colocasieae</taxon>
        <taxon>Colocasia</taxon>
    </lineage>
</organism>
<feature type="region of interest" description="Disordered" evidence="1">
    <location>
        <begin position="141"/>
        <end position="179"/>
    </location>
</feature>
<sequence length="361" mass="39581">MAKGTQKHTQPPVSTKTTTWRPVKIGNKEQIMDTQRNKHISPADVETMNRDDHLHGPPTTTVVINAQQRPTYSSNNMYLIEAPEHQTPDDHDKIIAPPRQEDLEDCSVSTCYHQEKSLPAPIQLTVASASSSKCVDQVLDETPTTNHGHKMQGSGPVAKNTDSNEQEPAPVQKDSHQKDLEDCVKNDDALSMEDTEEAELNPKEFNKLLEPHCSPSSEVQAKGYKGQPKESIGEEGETISIPALYKFRTIPGIEPSEDDNYDVLHAAFVGKPKAQQKKQEGIGGAQEHLKIAAPTMVKWMQPPTGRLKLNVDGAFKIAAGGAGGGGILRDHKGRCVLAFSKNYQGLFLPLMQKLVPFGMAL</sequence>
<evidence type="ECO:0000313" key="2">
    <source>
        <dbReference type="EMBL" id="MQL83597.1"/>
    </source>
</evidence>
<name>A0A843UMN0_COLES</name>
<dbReference type="EMBL" id="NMUH01000706">
    <property type="protein sequence ID" value="MQL83597.1"/>
    <property type="molecule type" value="Genomic_DNA"/>
</dbReference>
<dbReference type="Proteomes" id="UP000652761">
    <property type="component" value="Unassembled WGS sequence"/>
</dbReference>
<keyword evidence="3" id="KW-1185">Reference proteome</keyword>
<evidence type="ECO:0000313" key="3">
    <source>
        <dbReference type="Proteomes" id="UP000652761"/>
    </source>
</evidence>
<dbReference type="OrthoDB" id="695987at2759"/>
<protein>
    <recommendedName>
        <fullName evidence="4">RNase H type-1 domain-containing protein</fullName>
    </recommendedName>
</protein>
<dbReference type="PANTHER" id="PTHR47723">
    <property type="entry name" value="OS05G0353850 PROTEIN"/>
    <property type="match status" value="1"/>
</dbReference>
<evidence type="ECO:0000256" key="1">
    <source>
        <dbReference type="SAM" id="MobiDB-lite"/>
    </source>
</evidence>
<feature type="region of interest" description="Disordered" evidence="1">
    <location>
        <begin position="1"/>
        <end position="60"/>
    </location>
</feature>
<feature type="region of interest" description="Disordered" evidence="1">
    <location>
        <begin position="211"/>
        <end position="234"/>
    </location>
</feature>
<gene>
    <name evidence="2" type="ORF">Taro_016102</name>
</gene>
<dbReference type="InterPro" id="IPR053151">
    <property type="entry name" value="RNase_H-like"/>
</dbReference>
<evidence type="ECO:0008006" key="4">
    <source>
        <dbReference type="Google" id="ProtNLM"/>
    </source>
</evidence>
<proteinExistence type="predicted"/>
<dbReference type="PANTHER" id="PTHR47723:SF19">
    <property type="entry name" value="POLYNUCLEOTIDYL TRANSFERASE, RIBONUCLEASE H-LIKE SUPERFAMILY PROTEIN"/>
    <property type="match status" value="1"/>
</dbReference>